<dbReference type="PANTHER" id="PTHR14796">
    <property type="entry name" value="NEURENSIN 1-RELATED"/>
    <property type="match status" value="1"/>
</dbReference>
<feature type="transmembrane region" description="Helical" evidence="1">
    <location>
        <begin position="18"/>
        <end position="44"/>
    </location>
</feature>
<sequence length="160" mass="17793">MIHPTCGYNFNLIFRLNYLNICFLQLGFLMLTFGSCILLAGYLVPKKQVIIGHQNEMEIVDRSADNFNKMLENCKIFGLGIFSVGGTLLVAALLLPTLVGLSCFDEEADESTPFKVCIASDEEELINKRVKIPATEELKSVQPKREEEAVMTGTGLTKLQ</sequence>
<dbReference type="AlphaFoldDB" id="A0A443R7F3"/>
<dbReference type="GO" id="GO:0043005">
    <property type="term" value="C:neuron projection"/>
    <property type="evidence" value="ECO:0007669"/>
    <property type="project" value="TreeGrafter"/>
</dbReference>
<dbReference type="EMBL" id="NCKU01001810">
    <property type="protein sequence ID" value="RWS11189.1"/>
    <property type="molecule type" value="Genomic_DNA"/>
</dbReference>
<keyword evidence="1" id="KW-1133">Transmembrane helix</keyword>
<evidence type="ECO:0000256" key="1">
    <source>
        <dbReference type="SAM" id="Phobius"/>
    </source>
</evidence>
<dbReference type="PANTHER" id="PTHR14796:SF3">
    <property type="entry name" value="NEURENSIN 1-LIKE-RELATED"/>
    <property type="match status" value="1"/>
</dbReference>
<dbReference type="Proteomes" id="UP000285301">
    <property type="component" value="Unassembled WGS sequence"/>
</dbReference>
<keyword evidence="3" id="KW-1185">Reference proteome</keyword>
<dbReference type="GO" id="GO:0043025">
    <property type="term" value="C:neuronal cell body"/>
    <property type="evidence" value="ECO:0007669"/>
    <property type="project" value="TreeGrafter"/>
</dbReference>
<organism evidence="2 3">
    <name type="scientific">Dinothrombium tinctorium</name>
    <dbReference type="NCBI Taxonomy" id="1965070"/>
    <lineage>
        <taxon>Eukaryota</taxon>
        <taxon>Metazoa</taxon>
        <taxon>Ecdysozoa</taxon>
        <taxon>Arthropoda</taxon>
        <taxon>Chelicerata</taxon>
        <taxon>Arachnida</taxon>
        <taxon>Acari</taxon>
        <taxon>Acariformes</taxon>
        <taxon>Trombidiformes</taxon>
        <taxon>Prostigmata</taxon>
        <taxon>Anystina</taxon>
        <taxon>Parasitengona</taxon>
        <taxon>Trombidioidea</taxon>
        <taxon>Trombidiidae</taxon>
        <taxon>Dinothrombium</taxon>
    </lineage>
</organism>
<reference evidence="2 3" key="1">
    <citation type="journal article" date="2018" name="Gigascience">
        <title>Genomes of trombidid mites reveal novel predicted allergens and laterally-transferred genes associated with secondary metabolism.</title>
        <authorList>
            <person name="Dong X."/>
            <person name="Chaisiri K."/>
            <person name="Xia D."/>
            <person name="Armstrong S.D."/>
            <person name="Fang Y."/>
            <person name="Donnelly M.J."/>
            <person name="Kadowaki T."/>
            <person name="McGarry J.W."/>
            <person name="Darby A.C."/>
            <person name="Makepeace B.L."/>
        </authorList>
    </citation>
    <scope>NUCLEOTIDE SEQUENCE [LARGE SCALE GENOMIC DNA]</scope>
    <source>
        <strain evidence="2">UoL-WK</strain>
    </source>
</reference>
<keyword evidence="1" id="KW-0472">Membrane</keyword>
<dbReference type="GO" id="GO:0007399">
    <property type="term" value="P:nervous system development"/>
    <property type="evidence" value="ECO:0007669"/>
    <property type="project" value="TreeGrafter"/>
</dbReference>
<name>A0A443R7F3_9ACAR</name>
<feature type="transmembrane region" description="Helical" evidence="1">
    <location>
        <begin position="76"/>
        <end position="95"/>
    </location>
</feature>
<gene>
    <name evidence="2" type="ORF">B4U79_15178</name>
</gene>
<accession>A0A443R7F3</accession>
<evidence type="ECO:0000313" key="3">
    <source>
        <dbReference type="Proteomes" id="UP000285301"/>
    </source>
</evidence>
<protein>
    <submittedName>
        <fullName evidence="2">Neurensin-1-like protein</fullName>
    </submittedName>
</protein>
<dbReference type="OrthoDB" id="5979667at2759"/>
<evidence type="ECO:0000313" key="2">
    <source>
        <dbReference type="EMBL" id="RWS11189.1"/>
    </source>
</evidence>
<comment type="caution">
    <text evidence="2">The sequence shown here is derived from an EMBL/GenBank/DDBJ whole genome shotgun (WGS) entry which is preliminary data.</text>
</comment>
<dbReference type="Pfam" id="PF14927">
    <property type="entry name" value="Neurensin"/>
    <property type="match status" value="1"/>
</dbReference>
<dbReference type="InterPro" id="IPR024883">
    <property type="entry name" value="Neurensin"/>
</dbReference>
<keyword evidence="1" id="KW-0812">Transmembrane</keyword>
<proteinExistence type="predicted"/>
<dbReference type="STRING" id="1965070.A0A443R7F3"/>
<dbReference type="GO" id="GO:0030133">
    <property type="term" value="C:transport vesicle"/>
    <property type="evidence" value="ECO:0007669"/>
    <property type="project" value="InterPro"/>
</dbReference>